<dbReference type="RefSeq" id="WP_010620092.1">
    <property type="nucleotide sequence ID" value="NZ_CP042371.1"/>
</dbReference>
<evidence type="ECO:0000256" key="1">
    <source>
        <dbReference type="ARBA" id="ARBA00005213"/>
    </source>
</evidence>
<evidence type="ECO:0000313" key="9">
    <source>
        <dbReference type="Proteomes" id="UP000294854"/>
    </source>
</evidence>
<evidence type="ECO:0000256" key="5">
    <source>
        <dbReference type="ARBA" id="ARBA00049429"/>
    </source>
</evidence>
<accession>A0A4R5NKE3</accession>
<dbReference type="Proteomes" id="UP000294854">
    <property type="component" value="Unassembled WGS sequence"/>
</dbReference>
<keyword evidence="6" id="KW-0963">Cytoplasm</keyword>
<protein>
    <recommendedName>
        <fullName evidence="6">Arginine deiminase</fullName>
        <shortName evidence="6">ADI</shortName>
        <ecNumber evidence="6">3.5.3.6</ecNumber>
    </recommendedName>
    <alternativeName>
        <fullName evidence="6">Arginine dihydrolase</fullName>
        <shortName evidence="6">AD</shortName>
    </alternativeName>
</protein>
<sequence length="411" mass="45915">MTSPIHVNSEIGKLKTVMLKRPDVEVENFTPDMMERLLFDDIPYLPIAQKEHDNFADTLRQNGTEVLYLEQLSAEAIDAGGDELKNSFLEQMLTESGYAMGATHDALKEYLLSLSTQDMVNKIMGGVRKDELDFVPSDLVSAAEENDYPFLMDPMPNLYFTRDPAASIGDGLSINHMTFAARQRESLFMETIIKYHPRFANKGLNVWRDRNHDTRIEGGDELVLSDHVLAIGVSQRTSANAIEDIARNLFRDSKFDKVIAIKIPHNHAMMHLDTVFTMINTDQFTVHPGILGEGGHIDTWTITPGKGDGELKLDHRTDLKQVLKDALGLDDLDLIPTGNGDPIISGREQWNDGSNTLAIAPGVVVTYNRNYVSNELLRKHGLKVIDVLSSELSRGRGGPRCMSMPLVREDL</sequence>
<evidence type="ECO:0000256" key="7">
    <source>
        <dbReference type="PIRSR" id="PIRSR006356-1"/>
    </source>
</evidence>
<dbReference type="NCBIfam" id="NF002381">
    <property type="entry name" value="PRK01388.1"/>
    <property type="match status" value="1"/>
</dbReference>
<dbReference type="PIRSF" id="PIRSF006356">
    <property type="entry name" value="Arg_deiminase"/>
    <property type="match status" value="1"/>
</dbReference>
<dbReference type="GO" id="GO:0005737">
    <property type="term" value="C:cytoplasm"/>
    <property type="evidence" value="ECO:0007669"/>
    <property type="project" value="UniProtKB-SubCell"/>
</dbReference>
<keyword evidence="3 6" id="KW-0056">Arginine metabolism</keyword>
<dbReference type="GO" id="GO:0016990">
    <property type="term" value="F:arginine deiminase activity"/>
    <property type="evidence" value="ECO:0007669"/>
    <property type="project" value="UniProtKB-UniRule"/>
</dbReference>
<gene>
    <name evidence="6" type="primary">arcA</name>
    <name evidence="8" type="ORF">C5L31_000990</name>
</gene>
<comment type="caution">
    <text evidence="8">The sequence shown here is derived from an EMBL/GenBank/DDBJ whole genome shotgun (WGS) entry which is preliminary data.</text>
</comment>
<reference evidence="8 9" key="1">
    <citation type="journal article" date="2019" name="Appl. Microbiol. Biotechnol.">
        <title>Uncovering carbohydrate metabolism through a genotype-phenotype association study of 56 lactic acid bacteria genomes.</title>
        <authorList>
            <person name="Buron-Moles G."/>
            <person name="Chailyan A."/>
            <person name="Dolejs I."/>
            <person name="Forster J."/>
            <person name="Miks M.H."/>
        </authorList>
    </citation>
    <scope>NUCLEOTIDE SEQUENCE [LARGE SCALE GENOMIC DNA]</scope>
    <source>
        <strain evidence="8 9">ATCC 49373</strain>
    </source>
</reference>
<dbReference type="EMBL" id="PUFO01000068">
    <property type="protein sequence ID" value="TDG75113.1"/>
    <property type="molecule type" value="Genomic_DNA"/>
</dbReference>
<dbReference type="STRING" id="1122149.FD44_GL000647"/>
<keyword evidence="4 6" id="KW-0378">Hydrolase</keyword>
<proteinExistence type="inferred from homology"/>
<keyword evidence="9" id="KW-1185">Reference proteome</keyword>
<dbReference type="Pfam" id="PF02274">
    <property type="entry name" value="ADI"/>
    <property type="match status" value="1"/>
</dbReference>
<comment type="pathway">
    <text evidence="1 6">Amino-acid degradation; L-arginine degradation via ADI pathway; carbamoyl phosphate from L-arginine: step 1/2.</text>
</comment>
<dbReference type="Gene3D" id="3.75.10.10">
    <property type="entry name" value="L-arginine/glycine Amidinotransferase, Chain A"/>
    <property type="match status" value="1"/>
</dbReference>
<dbReference type="Gene3D" id="1.10.3930.10">
    <property type="entry name" value="Arginine deiminase"/>
    <property type="match status" value="1"/>
</dbReference>
<evidence type="ECO:0000313" key="8">
    <source>
        <dbReference type="EMBL" id="TDG75113.1"/>
    </source>
</evidence>
<evidence type="ECO:0000256" key="2">
    <source>
        <dbReference type="ARBA" id="ARBA00010206"/>
    </source>
</evidence>
<organism evidence="8 9">
    <name type="scientific">Secundilactobacillus malefermentans</name>
    <dbReference type="NCBI Taxonomy" id="176292"/>
    <lineage>
        <taxon>Bacteria</taxon>
        <taxon>Bacillati</taxon>
        <taxon>Bacillota</taxon>
        <taxon>Bacilli</taxon>
        <taxon>Lactobacillales</taxon>
        <taxon>Lactobacillaceae</taxon>
        <taxon>Secundilactobacillus</taxon>
    </lineage>
</organism>
<dbReference type="PANTHER" id="PTHR47271">
    <property type="entry name" value="ARGININE DEIMINASE"/>
    <property type="match status" value="1"/>
</dbReference>
<dbReference type="UniPathway" id="UPA00254">
    <property type="reaction ID" value="UER00364"/>
</dbReference>
<dbReference type="NCBIfam" id="TIGR01078">
    <property type="entry name" value="arcA"/>
    <property type="match status" value="1"/>
</dbReference>
<comment type="subcellular location">
    <subcellularLocation>
        <location evidence="6">Cytoplasm</location>
    </subcellularLocation>
</comment>
<feature type="active site" description="Amidino-cysteine intermediate" evidence="6 7">
    <location>
        <position position="401"/>
    </location>
</feature>
<dbReference type="AlphaFoldDB" id="A0A4R5NKE3"/>
<dbReference type="OrthoDB" id="9807502at2"/>
<dbReference type="PANTHER" id="PTHR47271:SF2">
    <property type="entry name" value="ARGININE DEIMINASE"/>
    <property type="match status" value="1"/>
</dbReference>
<dbReference type="GO" id="GO:0019546">
    <property type="term" value="P:L-arginine deiminase pathway"/>
    <property type="evidence" value="ECO:0007669"/>
    <property type="project" value="UniProtKB-UniRule"/>
</dbReference>
<evidence type="ECO:0000256" key="6">
    <source>
        <dbReference type="HAMAP-Rule" id="MF_00242"/>
    </source>
</evidence>
<dbReference type="InterPro" id="IPR003876">
    <property type="entry name" value="Arg_deiminase"/>
</dbReference>
<evidence type="ECO:0000256" key="4">
    <source>
        <dbReference type="ARBA" id="ARBA00022801"/>
    </source>
</evidence>
<dbReference type="PRINTS" id="PR01466">
    <property type="entry name" value="ARGDEIMINASE"/>
</dbReference>
<evidence type="ECO:0000256" key="3">
    <source>
        <dbReference type="ARBA" id="ARBA00022503"/>
    </source>
</evidence>
<dbReference type="SUPFAM" id="SSF55909">
    <property type="entry name" value="Pentein"/>
    <property type="match status" value="1"/>
</dbReference>
<comment type="similarity">
    <text evidence="2 6">Belongs to the arginine deiminase family.</text>
</comment>
<dbReference type="EC" id="3.5.3.6" evidence="6"/>
<dbReference type="HAMAP" id="MF_00242">
    <property type="entry name" value="Arg_deiminase"/>
    <property type="match status" value="1"/>
</dbReference>
<comment type="catalytic activity">
    <reaction evidence="5 6">
        <text>L-arginine + H2O = L-citrulline + NH4(+)</text>
        <dbReference type="Rhea" id="RHEA:19597"/>
        <dbReference type="ChEBI" id="CHEBI:15377"/>
        <dbReference type="ChEBI" id="CHEBI:28938"/>
        <dbReference type="ChEBI" id="CHEBI:32682"/>
        <dbReference type="ChEBI" id="CHEBI:57743"/>
        <dbReference type="EC" id="3.5.3.6"/>
    </reaction>
</comment>
<name>A0A4R5NKE3_9LACO</name>